<sequence>MVVRSLIIGQQPEDFLSSRQRLNAKRMLKFSTTLHRLKLSGTPAFLKLFWRHRNEN</sequence>
<dbReference type="EMBL" id="MT234342">
    <property type="protein sequence ID" value="QIW87746.1"/>
    <property type="molecule type" value="Genomic_DNA"/>
</dbReference>
<evidence type="ECO:0000313" key="2">
    <source>
        <dbReference type="Proteomes" id="UP000671873"/>
    </source>
</evidence>
<gene>
    <name evidence="1" type="ORF">Ab1vBOLIVR5_gp98c</name>
</gene>
<proteinExistence type="predicted"/>
<organism evidence="1 2">
    <name type="scientific">Agrobacterium phage OLIVR5</name>
    <dbReference type="NCBI Taxonomy" id="2723773"/>
    <lineage>
        <taxon>Viruses</taxon>
        <taxon>Duplodnaviria</taxon>
        <taxon>Heunggongvirae</taxon>
        <taxon>Uroviricota</taxon>
        <taxon>Caudoviricetes</taxon>
        <taxon>Pootjesviridae</taxon>
        <taxon>Heverleevirus</taxon>
        <taxon>Heverleevirus OLIVR5</taxon>
    </lineage>
</organism>
<dbReference type="Proteomes" id="UP000671873">
    <property type="component" value="Segment"/>
</dbReference>
<keyword evidence="2" id="KW-1185">Reference proteome</keyword>
<protein>
    <submittedName>
        <fullName evidence="1">Uncharacterized protein</fullName>
    </submittedName>
</protein>
<evidence type="ECO:0000313" key="1">
    <source>
        <dbReference type="EMBL" id="QIW87746.1"/>
    </source>
</evidence>
<name>A0A858MSQ1_9CAUD</name>
<accession>A0A858MSQ1</accession>
<reference evidence="1 2" key="1">
    <citation type="submission" date="2020-03" db="EMBL/GenBank/DDBJ databases">
        <authorList>
            <person name="Holtappels D."/>
            <person name="Bomans J.P.J."/>
            <person name="Lavigne R."/>
            <person name="Wagemans J."/>
        </authorList>
    </citation>
    <scope>NUCLEOTIDE SEQUENCE [LARGE SCALE GENOMIC DNA]</scope>
    <source>
        <strain evidence="1 2">OLIVR5</strain>
    </source>
</reference>